<keyword evidence="4" id="KW-0479">Metal-binding</keyword>
<keyword evidence="8" id="KW-0456">Lyase</keyword>
<dbReference type="GO" id="GO:0016829">
    <property type="term" value="F:lyase activity"/>
    <property type="evidence" value="ECO:0007669"/>
    <property type="project" value="UniProtKB-KW"/>
</dbReference>
<keyword evidence="8" id="KW-0670">Pyruvate</keyword>
<dbReference type="AlphaFoldDB" id="A0A1V6C8R1"/>
<dbReference type="InterPro" id="IPR007197">
    <property type="entry name" value="rSAM"/>
</dbReference>
<dbReference type="InterPro" id="IPR058240">
    <property type="entry name" value="rSAM_sf"/>
</dbReference>
<dbReference type="InterPro" id="IPR012840">
    <property type="entry name" value="NrdG2"/>
</dbReference>
<reference evidence="8" key="1">
    <citation type="submission" date="2017-02" db="EMBL/GenBank/DDBJ databases">
        <title>Delving into the versatile metabolic prowess of the omnipresent phylum Bacteroidetes.</title>
        <authorList>
            <person name="Nobu M.K."/>
            <person name="Mei R."/>
            <person name="Narihiro T."/>
            <person name="Kuroda K."/>
            <person name="Liu W.-T."/>
        </authorList>
    </citation>
    <scope>NUCLEOTIDE SEQUENCE</scope>
    <source>
        <strain evidence="8">ADurb.Bin131</strain>
    </source>
</reference>
<dbReference type="SFLD" id="SFLDG01094">
    <property type="entry name" value="Uncharacterised_Radical_SAM_Su"/>
    <property type="match status" value="1"/>
</dbReference>
<dbReference type="InterPro" id="IPR013785">
    <property type="entry name" value="Aldolase_TIM"/>
</dbReference>
<dbReference type="Gene3D" id="3.20.20.70">
    <property type="entry name" value="Aldolase class I"/>
    <property type="match status" value="1"/>
</dbReference>
<comment type="caution">
    <text evidence="8">The sequence shown here is derived from an EMBL/GenBank/DDBJ whole genome shotgun (WGS) entry which is preliminary data.</text>
</comment>
<gene>
    <name evidence="8" type="ORF">BWX89_01043</name>
</gene>
<dbReference type="Proteomes" id="UP000485562">
    <property type="component" value="Unassembled WGS sequence"/>
</dbReference>
<comment type="cofactor">
    <cofactor evidence="1">
        <name>[4Fe-4S] cluster</name>
        <dbReference type="ChEBI" id="CHEBI:49883"/>
    </cofactor>
</comment>
<sequence>MRYPIKGWIKNSFCDWDSKISSVIFLPGCNFRCSFCQNWPLVERYEDIPDVEWLEIESYLIEHRDFIDGFVITGGEPFVSDFLFDIIEKIKSIGIAVKIDTNGTFPDKLKYLIENELIRGVSMDVKDALEAEFYSRICGITITPELMEKIIESTKILMNSKIDYEFRTTLVRKFHTIDNLKKIGVQLKGARKYVLQQYRSIGVKDGFDGGEPFSKEEMLRFQEVLSEFFQKCDIRYYGTNT</sequence>
<dbReference type="Pfam" id="PF04055">
    <property type="entry name" value="Radical_SAM"/>
    <property type="match status" value="1"/>
</dbReference>
<keyword evidence="3" id="KW-0949">S-adenosyl-L-methionine</keyword>
<dbReference type="PANTHER" id="PTHR30352">
    <property type="entry name" value="PYRUVATE FORMATE-LYASE-ACTIVATING ENZYME"/>
    <property type="match status" value="1"/>
</dbReference>
<proteinExistence type="predicted"/>
<protein>
    <submittedName>
        <fullName evidence="8">Pyruvate formate lyase-activating enzyme 1</fullName>
    </submittedName>
</protein>
<dbReference type="SFLD" id="SFLDG01067">
    <property type="entry name" value="SPASM/twitch_domain_containing"/>
    <property type="match status" value="1"/>
</dbReference>
<evidence type="ECO:0000256" key="5">
    <source>
        <dbReference type="ARBA" id="ARBA00023004"/>
    </source>
</evidence>
<organism evidence="8">
    <name type="scientific">candidate division TA06 bacterium ADurb.Bin131</name>
    <dbReference type="NCBI Taxonomy" id="1852827"/>
    <lineage>
        <taxon>Bacteria</taxon>
        <taxon>Bacteria division TA06</taxon>
    </lineage>
</organism>
<dbReference type="SFLD" id="SFLDS00029">
    <property type="entry name" value="Radical_SAM"/>
    <property type="match status" value="1"/>
</dbReference>
<keyword evidence="2" id="KW-0004">4Fe-4S</keyword>
<evidence type="ECO:0000259" key="7">
    <source>
        <dbReference type="PROSITE" id="PS51918"/>
    </source>
</evidence>
<dbReference type="EMBL" id="MWDQ01000089">
    <property type="protein sequence ID" value="OQB73245.1"/>
    <property type="molecule type" value="Genomic_DNA"/>
</dbReference>
<evidence type="ECO:0000256" key="4">
    <source>
        <dbReference type="ARBA" id="ARBA00022723"/>
    </source>
</evidence>
<evidence type="ECO:0000256" key="1">
    <source>
        <dbReference type="ARBA" id="ARBA00001966"/>
    </source>
</evidence>
<dbReference type="PANTHER" id="PTHR30352:SF5">
    <property type="entry name" value="PYRUVATE FORMATE-LYASE 1-ACTIVATING ENZYME"/>
    <property type="match status" value="1"/>
</dbReference>
<dbReference type="PROSITE" id="PS51918">
    <property type="entry name" value="RADICAL_SAM"/>
    <property type="match status" value="1"/>
</dbReference>
<evidence type="ECO:0000256" key="2">
    <source>
        <dbReference type="ARBA" id="ARBA00022485"/>
    </source>
</evidence>
<dbReference type="GO" id="GO:0051539">
    <property type="term" value="F:4 iron, 4 sulfur cluster binding"/>
    <property type="evidence" value="ECO:0007669"/>
    <property type="project" value="UniProtKB-KW"/>
</dbReference>
<keyword evidence="5" id="KW-0408">Iron</keyword>
<evidence type="ECO:0000256" key="6">
    <source>
        <dbReference type="ARBA" id="ARBA00023014"/>
    </source>
</evidence>
<evidence type="ECO:0000256" key="3">
    <source>
        <dbReference type="ARBA" id="ARBA00022691"/>
    </source>
</evidence>
<dbReference type="InterPro" id="IPR034457">
    <property type="entry name" value="Organic_radical-activating"/>
</dbReference>
<name>A0A1V6C8R1_UNCT6</name>
<feature type="domain" description="Radical SAM core" evidence="7">
    <location>
        <begin position="15"/>
        <end position="235"/>
    </location>
</feature>
<keyword evidence="6" id="KW-0411">Iron-sulfur</keyword>
<evidence type="ECO:0000313" key="8">
    <source>
        <dbReference type="EMBL" id="OQB73245.1"/>
    </source>
</evidence>
<accession>A0A1V6C8R1</accession>
<dbReference type="SUPFAM" id="SSF102114">
    <property type="entry name" value="Radical SAM enzymes"/>
    <property type="match status" value="1"/>
</dbReference>
<dbReference type="GO" id="GO:0046872">
    <property type="term" value="F:metal ion binding"/>
    <property type="evidence" value="ECO:0007669"/>
    <property type="project" value="UniProtKB-KW"/>
</dbReference>
<dbReference type="NCBIfam" id="TIGR02495">
    <property type="entry name" value="NrdG2"/>
    <property type="match status" value="1"/>
</dbReference>
<dbReference type="CDD" id="cd01335">
    <property type="entry name" value="Radical_SAM"/>
    <property type="match status" value="1"/>
</dbReference>